<evidence type="ECO:0000313" key="3">
    <source>
        <dbReference type="EMBL" id="MCW3162743.1"/>
    </source>
</evidence>
<protein>
    <submittedName>
        <fullName evidence="3">YceI family protein</fullName>
    </submittedName>
</protein>
<dbReference type="PANTHER" id="PTHR34406:SF1">
    <property type="entry name" value="PROTEIN YCEI"/>
    <property type="match status" value="1"/>
</dbReference>
<dbReference type="PROSITE" id="PS51257">
    <property type="entry name" value="PROKAR_LIPOPROTEIN"/>
    <property type="match status" value="1"/>
</dbReference>
<feature type="chain" id="PRO_5046311171" evidence="1">
    <location>
        <begin position="21"/>
        <end position="206"/>
    </location>
</feature>
<dbReference type="PANTHER" id="PTHR34406">
    <property type="entry name" value="PROTEIN YCEI"/>
    <property type="match status" value="1"/>
</dbReference>
<reference evidence="3" key="1">
    <citation type="submission" date="2022-10" db="EMBL/GenBank/DDBJ databases">
        <title>Chryseobacterium babae sp. nov. isolated from the gut of the beetle Oryctes rhinoceros, and Chryseobacterium kimseyorum sp. nov., isolated from a stick insect rearing cage.</title>
        <authorList>
            <person name="Shelomi M."/>
            <person name="Han C.-J."/>
            <person name="Chen W.-M."/>
            <person name="Chen H.-K."/>
            <person name="Liaw S.-J."/>
            <person name="Muhle E."/>
            <person name="Clermont D."/>
        </authorList>
    </citation>
    <scope>NUCLEOTIDE SEQUENCE</scope>
    <source>
        <strain evidence="3">WLa1L2M3</strain>
    </source>
</reference>
<dbReference type="Pfam" id="PF04264">
    <property type="entry name" value="YceI"/>
    <property type="match status" value="1"/>
</dbReference>
<evidence type="ECO:0000259" key="2">
    <source>
        <dbReference type="SMART" id="SM00867"/>
    </source>
</evidence>
<evidence type="ECO:0000313" key="4">
    <source>
        <dbReference type="Proteomes" id="UP001163719"/>
    </source>
</evidence>
<dbReference type="SUPFAM" id="SSF101874">
    <property type="entry name" value="YceI-like"/>
    <property type="match status" value="1"/>
</dbReference>
<keyword evidence="4" id="KW-1185">Reference proteome</keyword>
<dbReference type="InterPro" id="IPR036761">
    <property type="entry name" value="TTHA0802/YceI-like_sf"/>
</dbReference>
<dbReference type="RefSeq" id="WP_264744658.1">
    <property type="nucleotide sequence ID" value="NZ_JAPDHV010000010.1"/>
</dbReference>
<dbReference type="InterPro" id="IPR007372">
    <property type="entry name" value="Lipid/polyisoprenoid-bd_YceI"/>
</dbReference>
<proteinExistence type="predicted"/>
<dbReference type="EMBL" id="JAPDHV010000010">
    <property type="protein sequence ID" value="MCW3162743.1"/>
    <property type="molecule type" value="Genomic_DNA"/>
</dbReference>
<sequence length="206" mass="22665">MKKLLQIALLPLIFSLSSCSSDQDKTENHKVNETESVINWKGSAPDHFHIGSFKVTGELKADGDGKLKSGSFTIPISSIENYDLEDPVKKQLLDHLKSSDFFDMAVHPNAKFNLLKVTSYSGGNKEEVVNGANYTLTGDFTMIGQTHSISFPAKVSTNADGSLKVEAKFKIDRTKWGMLTDSDPAQPLYILPNVDIELELITSKAK</sequence>
<dbReference type="Proteomes" id="UP001163719">
    <property type="component" value="Unassembled WGS sequence"/>
</dbReference>
<name>A0ABT3HSI4_9FLAO</name>
<keyword evidence="1" id="KW-0732">Signal</keyword>
<feature type="domain" description="Lipid/polyisoprenoid-binding YceI-like" evidence="2">
    <location>
        <begin position="28"/>
        <end position="203"/>
    </location>
</feature>
<feature type="signal peptide" evidence="1">
    <location>
        <begin position="1"/>
        <end position="20"/>
    </location>
</feature>
<dbReference type="Gene3D" id="2.40.128.110">
    <property type="entry name" value="Lipid/polyisoprenoid-binding, YceI-like"/>
    <property type="match status" value="1"/>
</dbReference>
<evidence type="ECO:0000256" key="1">
    <source>
        <dbReference type="SAM" id="SignalP"/>
    </source>
</evidence>
<organism evidence="3 4">
    <name type="scientific">Chryseobacterium oryctis</name>
    <dbReference type="NCBI Taxonomy" id="2952618"/>
    <lineage>
        <taxon>Bacteria</taxon>
        <taxon>Pseudomonadati</taxon>
        <taxon>Bacteroidota</taxon>
        <taxon>Flavobacteriia</taxon>
        <taxon>Flavobacteriales</taxon>
        <taxon>Weeksellaceae</taxon>
        <taxon>Chryseobacterium group</taxon>
        <taxon>Chryseobacterium</taxon>
    </lineage>
</organism>
<accession>A0ABT3HSI4</accession>
<comment type="caution">
    <text evidence="3">The sequence shown here is derived from an EMBL/GenBank/DDBJ whole genome shotgun (WGS) entry which is preliminary data.</text>
</comment>
<dbReference type="SMART" id="SM00867">
    <property type="entry name" value="YceI"/>
    <property type="match status" value="1"/>
</dbReference>
<gene>
    <name evidence="3" type="ORF">OH806_15830</name>
</gene>